<dbReference type="OrthoDB" id="6625314at2759"/>
<proteinExistence type="predicted"/>
<name>A0A0C2JXX3_THEKT</name>
<evidence type="ECO:0000313" key="3">
    <source>
        <dbReference type="Proteomes" id="UP000031668"/>
    </source>
</evidence>
<protein>
    <recommendedName>
        <fullName evidence="1">DDE-1 domain-containing protein</fullName>
    </recommendedName>
</protein>
<dbReference type="Proteomes" id="UP000031668">
    <property type="component" value="Unassembled WGS sequence"/>
</dbReference>
<keyword evidence="3" id="KW-1185">Reference proteome</keyword>
<reference evidence="2 3" key="1">
    <citation type="journal article" date="2014" name="Genome Biol. Evol.">
        <title>The genome of the myxosporean Thelohanellus kitauei shows adaptations to nutrient acquisition within its fish host.</title>
        <authorList>
            <person name="Yang Y."/>
            <person name="Xiong J."/>
            <person name="Zhou Z."/>
            <person name="Huo F."/>
            <person name="Miao W."/>
            <person name="Ran C."/>
            <person name="Liu Y."/>
            <person name="Zhang J."/>
            <person name="Feng J."/>
            <person name="Wang M."/>
            <person name="Wang M."/>
            <person name="Wang L."/>
            <person name="Yao B."/>
        </authorList>
    </citation>
    <scope>NUCLEOTIDE SEQUENCE [LARGE SCALE GENOMIC DNA]</scope>
    <source>
        <strain evidence="2">Wuqing</strain>
    </source>
</reference>
<dbReference type="EMBL" id="JWZT01000443">
    <property type="protein sequence ID" value="KII74338.1"/>
    <property type="molecule type" value="Genomic_DNA"/>
</dbReference>
<organism evidence="2 3">
    <name type="scientific">Thelohanellus kitauei</name>
    <name type="common">Myxosporean</name>
    <dbReference type="NCBI Taxonomy" id="669202"/>
    <lineage>
        <taxon>Eukaryota</taxon>
        <taxon>Metazoa</taxon>
        <taxon>Cnidaria</taxon>
        <taxon>Myxozoa</taxon>
        <taxon>Myxosporea</taxon>
        <taxon>Bivalvulida</taxon>
        <taxon>Platysporina</taxon>
        <taxon>Myxobolidae</taxon>
        <taxon>Thelohanellus</taxon>
    </lineage>
</organism>
<evidence type="ECO:0000259" key="1">
    <source>
        <dbReference type="Pfam" id="PF03184"/>
    </source>
</evidence>
<comment type="caution">
    <text evidence="2">The sequence shown here is derived from an EMBL/GenBank/DDBJ whole genome shotgun (WGS) entry which is preliminary data.</text>
</comment>
<dbReference type="InterPro" id="IPR004875">
    <property type="entry name" value="DDE_SF_endonuclease_dom"/>
</dbReference>
<dbReference type="GO" id="GO:0003676">
    <property type="term" value="F:nucleic acid binding"/>
    <property type="evidence" value="ECO:0007669"/>
    <property type="project" value="InterPro"/>
</dbReference>
<dbReference type="Pfam" id="PF03184">
    <property type="entry name" value="DDE_1"/>
    <property type="match status" value="1"/>
</dbReference>
<feature type="domain" description="DDE-1" evidence="1">
    <location>
        <begin position="65"/>
        <end position="111"/>
    </location>
</feature>
<evidence type="ECO:0000313" key="2">
    <source>
        <dbReference type="EMBL" id="KII74338.1"/>
    </source>
</evidence>
<gene>
    <name evidence="2" type="ORF">RF11_06485</name>
</gene>
<dbReference type="AlphaFoldDB" id="A0A0C2JXX3"/>
<accession>A0A0C2JXX3</accession>
<sequence length="111" mass="12734">MDKQERSKKTSGVESRCREALDQWFSIVSGKCVNINGLILKGKRKVPYTINTLHCMVKKKAIDYINVLCSKNMSGTDKRKQLIIGKSARPRCFKRLRMEGFPVEYHANKNA</sequence>